<protein>
    <submittedName>
        <fullName evidence="1">DUF1015 domain-containing protein</fullName>
    </submittedName>
</protein>
<sequence>MIVKPFAAVRPTASVADQVAALPYDVYDRAEAVAAVDGEPLSFLNIDRPETQFSADVDMYAPEVYAKARELFDARRADGTFVTEPAPCFYLYELTMNERSQTGVVACCAIDDYLENVIKKHENTLEKKELDRIRHIDALDAQTGPIFLTYRDSDAIDILVAAVKKTAPLYDFVGEDGVTHRVWRMAAASEETACSQAYAGLVAAFAKVPCAYIADGHHRAASAVKVGLARREANPGYDGTEEFNYFMSVLFPASQLSILAYNRVVRDLNGLTKDEFLNALAGENGPFEIIHTQESQLEPIDKGAVGMYLDREWYGLGVKPEFESSDPVEGLDVSILQEKVLAPILGIGDPRTDGRIEFVGGIRGLRELERKVNRIDAHGDGPAVAFAMFPTSIDELLDVADAGRLMPPKSTWFEPKLRSGLFVHLI</sequence>
<dbReference type="PANTHER" id="PTHR36454:SF1">
    <property type="entry name" value="DUF1015 DOMAIN-CONTAINING PROTEIN"/>
    <property type="match status" value="1"/>
</dbReference>
<dbReference type="Proteomes" id="UP000253975">
    <property type="component" value="Unassembled WGS sequence"/>
</dbReference>
<gene>
    <name evidence="1" type="ORF">C1881_06130</name>
</gene>
<proteinExistence type="predicted"/>
<accession>A0A369LIG9</accession>
<reference evidence="1 2" key="1">
    <citation type="journal article" date="2018" name="Elife">
        <title>Discovery and characterization of a prevalent human gut bacterial enzyme sufficient for the inactivation of a family of plant toxins.</title>
        <authorList>
            <person name="Koppel N."/>
            <person name="Bisanz J.E."/>
            <person name="Pandelia M.E."/>
            <person name="Turnbaugh P.J."/>
            <person name="Balskus E.P."/>
        </authorList>
    </citation>
    <scope>NUCLEOTIDE SEQUENCE [LARGE SCALE GENOMIC DNA]</scope>
    <source>
        <strain evidence="1 2">OB21 GAM31</strain>
    </source>
</reference>
<dbReference type="InterPro" id="IPR008323">
    <property type="entry name" value="UCP033563"/>
</dbReference>
<organism evidence="1 2">
    <name type="scientific">Slackia isoflavoniconvertens</name>
    <dbReference type="NCBI Taxonomy" id="572010"/>
    <lineage>
        <taxon>Bacteria</taxon>
        <taxon>Bacillati</taxon>
        <taxon>Actinomycetota</taxon>
        <taxon>Coriobacteriia</taxon>
        <taxon>Eggerthellales</taxon>
        <taxon>Eggerthellaceae</taxon>
        <taxon>Slackia</taxon>
    </lineage>
</organism>
<evidence type="ECO:0000313" key="1">
    <source>
        <dbReference type="EMBL" id="RDB58469.1"/>
    </source>
</evidence>
<dbReference type="RefSeq" id="WP_114615650.1">
    <property type="nucleotide sequence ID" value="NZ_PPTO01000008.1"/>
</dbReference>
<dbReference type="PIRSF" id="PIRSF033563">
    <property type="entry name" value="UCP033563"/>
    <property type="match status" value="1"/>
</dbReference>
<name>A0A369LIG9_9ACTN</name>
<dbReference type="AlphaFoldDB" id="A0A369LIG9"/>
<dbReference type="Pfam" id="PF06245">
    <property type="entry name" value="DUF1015"/>
    <property type="match status" value="1"/>
</dbReference>
<dbReference type="PANTHER" id="PTHR36454">
    <property type="entry name" value="LMO2823 PROTEIN"/>
    <property type="match status" value="1"/>
</dbReference>
<comment type="caution">
    <text evidence="1">The sequence shown here is derived from an EMBL/GenBank/DDBJ whole genome shotgun (WGS) entry which is preliminary data.</text>
</comment>
<dbReference type="EMBL" id="PPTO01000008">
    <property type="protein sequence ID" value="RDB58469.1"/>
    <property type="molecule type" value="Genomic_DNA"/>
</dbReference>
<evidence type="ECO:0000313" key="2">
    <source>
        <dbReference type="Proteomes" id="UP000253975"/>
    </source>
</evidence>